<organism evidence="3 4">
    <name type="scientific">Aquamicrobium terrae</name>
    <dbReference type="NCBI Taxonomy" id="1324945"/>
    <lineage>
        <taxon>Bacteria</taxon>
        <taxon>Pseudomonadati</taxon>
        <taxon>Pseudomonadota</taxon>
        <taxon>Alphaproteobacteria</taxon>
        <taxon>Hyphomicrobiales</taxon>
        <taxon>Phyllobacteriaceae</taxon>
        <taxon>Aquamicrobium</taxon>
    </lineage>
</organism>
<dbReference type="SUPFAM" id="SSF52402">
    <property type="entry name" value="Adenine nucleotide alpha hydrolases-like"/>
    <property type="match status" value="1"/>
</dbReference>
<dbReference type="Gene3D" id="3.40.50.620">
    <property type="entry name" value="HUPs"/>
    <property type="match status" value="1"/>
</dbReference>
<sequence length="148" mass="16129">MYRHILIATDGSELAARGVEHGLALAGPLKAKVTVLSVSEPLRPTATRAAMMGGVDDPVARYDQQIDDDMKKRFQSIEQRATEHGIVVDLVHEIDDFPAEAIVRTARLKDCDLIVMSSHGRRGAARLLLGSQTAEVLAHTKLPVLVVR</sequence>
<dbReference type="RefSeq" id="WP_354195348.1">
    <property type="nucleotide sequence ID" value="NZ_JBEPML010000008.1"/>
</dbReference>
<proteinExistence type="inferred from homology"/>
<keyword evidence="4" id="KW-1185">Reference proteome</keyword>
<dbReference type="Proteomes" id="UP001549076">
    <property type="component" value="Unassembled WGS sequence"/>
</dbReference>
<evidence type="ECO:0000256" key="1">
    <source>
        <dbReference type="ARBA" id="ARBA00008791"/>
    </source>
</evidence>
<dbReference type="PANTHER" id="PTHR46268">
    <property type="entry name" value="STRESS RESPONSE PROTEIN NHAX"/>
    <property type="match status" value="1"/>
</dbReference>
<comment type="caution">
    <text evidence="3">The sequence shown here is derived from an EMBL/GenBank/DDBJ whole genome shotgun (WGS) entry which is preliminary data.</text>
</comment>
<evidence type="ECO:0000313" key="4">
    <source>
        <dbReference type="Proteomes" id="UP001549076"/>
    </source>
</evidence>
<comment type="similarity">
    <text evidence="1">Belongs to the universal stress protein A family.</text>
</comment>
<evidence type="ECO:0000259" key="2">
    <source>
        <dbReference type="Pfam" id="PF00582"/>
    </source>
</evidence>
<dbReference type="Pfam" id="PF00582">
    <property type="entry name" value="Usp"/>
    <property type="match status" value="1"/>
</dbReference>
<dbReference type="InterPro" id="IPR014729">
    <property type="entry name" value="Rossmann-like_a/b/a_fold"/>
</dbReference>
<reference evidence="3 4" key="1">
    <citation type="submission" date="2024-06" db="EMBL/GenBank/DDBJ databases">
        <title>Genomic Encyclopedia of Type Strains, Phase IV (KMG-IV): sequencing the most valuable type-strain genomes for metagenomic binning, comparative biology and taxonomic classification.</title>
        <authorList>
            <person name="Goeker M."/>
        </authorList>
    </citation>
    <scope>NUCLEOTIDE SEQUENCE [LARGE SCALE GENOMIC DNA]</scope>
    <source>
        <strain evidence="3 4">DSM 27865</strain>
    </source>
</reference>
<dbReference type="PANTHER" id="PTHR46268:SF15">
    <property type="entry name" value="UNIVERSAL STRESS PROTEIN HP_0031"/>
    <property type="match status" value="1"/>
</dbReference>
<evidence type="ECO:0000313" key="3">
    <source>
        <dbReference type="EMBL" id="MET3792383.1"/>
    </source>
</evidence>
<feature type="domain" description="UspA" evidence="2">
    <location>
        <begin position="1"/>
        <end position="148"/>
    </location>
</feature>
<dbReference type="CDD" id="cd00293">
    <property type="entry name" value="USP-like"/>
    <property type="match status" value="1"/>
</dbReference>
<dbReference type="EMBL" id="JBEPML010000008">
    <property type="protein sequence ID" value="MET3792383.1"/>
    <property type="molecule type" value="Genomic_DNA"/>
</dbReference>
<dbReference type="InterPro" id="IPR006016">
    <property type="entry name" value="UspA"/>
</dbReference>
<dbReference type="PRINTS" id="PR01438">
    <property type="entry name" value="UNVRSLSTRESS"/>
</dbReference>
<dbReference type="InterPro" id="IPR006015">
    <property type="entry name" value="Universal_stress_UspA"/>
</dbReference>
<protein>
    <submittedName>
        <fullName evidence="3">Nucleotide-binding universal stress UspA family protein</fullName>
    </submittedName>
</protein>
<name>A0ABV2N3D9_9HYPH</name>
<accession>A0ABV2N3D9</accession>
<gene>
    <name evidence="3" type="ORF">ABID37_002600</name>
</gene>